<keyword evidence="2" id="KW-0808">Transferase</keyword>
<dbReference type="PROSITE" id="PS51186">
    <property type="entry name" value="GNAT"/>
    <property type="match status" value="1"/>
</dbReference>
<dbReference type="AlphaFoldDB" id="A0A8H8R403"/>
<evidence type="ECO:0000313" key="2">
    <source>
        <dbReference type="EMBL" id="TVY27953.1"/>
    </source>
</evidence>
<sequence>MADAFHSARLTYRAIEENEEDTSFIHSLRLDSALRANSETMIFKPVNKASSAKAAAHYRDKNLISVLICLQVTSAKEGAEVSIPATKPIGLINLHPGFEQGREQHRNADIGVKIAADYQRKGYGGEAIKWILGWAFKYGGLHRVGISCASHNPGARRLYESLGFEYEGAKRESFWYDGAWRDELILSMLENEWRKIVQEEKS</sequence>
<accession>A0A8H8R403</accession>
<reference evidence="2 3" key="1">
    <citation type="submission" date="2018-05" db="EMBL/GenBank/DDBJ databases">
        <title>Genome sequencing and assembly of the regulated plant pathogen Lachnellula willkommii and related sister species for the development of diagnostic species identification markers.</title>
        <authorList>
            <person name="Giroux E."/>
            <person name="Bilodeau G."/>
        </authorList>
    </citation>
    <scope>NUCLEOTIDE SEQUENCE [LARGE SCALE GENOMIC DNA]</scope>
    <source>
        <strain evidence="2 3">CBS 185.66</strain>
    </source>
</reference>
<dbReference type="GO" id="GO:0016747">
    <property type="term" value="F:acyltransferase activity, transferring groups other than amino-acyl groups"/>
    <property type="evidence" value="ECO:0007669"/>
    <property type="project" value="InterPro"/>
</dbReference>
<dbReference type="PANTHER" id="PTHR43415">
    <property type="entry name" value="SPERMIDINE N(1)-ACETYLTRANSFERASE"/>
    <property type="match status" value="1"/>
</dbReference>
<keyword evidence="3" id="KW-1185">Reference proteome</keyword>
<dbReference type="OrthoDB" id="64477at2759"/>
<dbReference type="RefSeq" id="XP_031006741.1">
    <property type="nucleotide sequence ID" value="XM_031148467.1"/>
</dbReference>
<evidence type="ECO:0000313" key="3">
    <source>
        <dbReference type="Proteomes" id="UP000431533"/>
    </source>
</evidence>
<dbReference type="GeneID" id="41983695"/>
<feature type="domain" description="N-acetyltransferase" evidence="1">
    <location>
        <begin position="10"/>
        <end position="187"/>
    </location>
</feature>
<organism evidence="2 3">
    <name type="scientific">Lachnellula hyalina</name>
    <dbReference type="NCBI Taxonomy" id="1316788"/>
    <lineage>
        <taxon>Eukaryota</taxon>
        <taxon>Fungi</taxon>
        <taxon>Dikarya</taxon>
        <taxon>Ascomycota</taxon>
        <taxon>Pezizomycotina</taxon>
        <taxon>Leotiomycetes</taxon>
        <taxon>Helotiales</taxon>
        <taxon>Lachnaceae</taxon>
        <taxon>Lachnellula</taxon>
    </lineage>
</organism>
<dbReference type="Proteomes" id="UP000431533">
    <property type="component" value="Unassembled WGS sequence"/>
</dbReference>
<protein>
    <submittedName>
        <fullName evidence="2">Spermidine N(1)-acetyltransferase</fullName>
    </submittedName>
</protein>
<dbReference type="Gene3D" id="3.40.630.30">
    <property type="match status" value="1"/>
</dbReference>
<dbReference type="Pfam" id="PF13302">
    <property type="entry name" value="Acetyltransf_3"/>
    <property type="match status" value="1"/>
</dbReference>
<comment type="caution">
    <text evidence="2">The sequence shown here is derived from an EMBL/GenBank/DDBJ whole genome shotgun (WGS) entry which is preliminary data.</text>
</comment>
<dbReference type="InterPro" id="IPR016181">
    <property type="entry name" value="Acyl_CoA_acyltransferase"/>
</dbReference>
<gene>
    <name evidence="2" type="primary">speG</name>
    <name evidence="2" type="ORF">LHYA1_G003497</name>
</gene>
<dbReference type="EMBL" id="QGMH01000039">
    <property type="protein sequence ID" value="TVY27953.1"/>
    <property type="molecule type" value="Genomic_DNA"/>
</dbReference>
<proteinExistence type="predicted"/>
<name>A0A8H8R403_9HELO</name>
<evidence type="ECO:0000259" key="1">
    <source>
        <dbReference type="PROSITE" id="PS51186"/>
    </source>
</evidence>
<dbReference type="InterPro" id="IPR000182">
    <property type="entry name" value="GNAT_dom"/>
</dbReference>
<dbReference type="SUPFAM" id="SSF55729">
    <property type="entry name" value="Acyl-CoA N-acyltransferases (Nat)"/>
    <property type="match status" value="1"/>
</dbReference>
<dbReference type="PANTHER" id="PTHR43415:SF3">
    <property type="entry name" value="GNAT-FAMILY ACETYLTRANSFERASE"/>
    <property type="match status" value="1"/>
</dbReference>